<evidence type="ECO:0000256" key="5">
    <source>
        <dbReference type="SAM" id="Phobius"/>
    </source>
</evidence>
<gene>
    <name evidence="7" type="ORF">COR50_02005</name>
</gene>
<keyword evidence="4 5" id="KW-0472">Membrane</keyword>
<dbReference type="Proteomes" id="UP000220133">
    <property type="component" value="Chromosome"/>
</dbReference>
<evidence type="ECO:0000259" key="6">
    <source>
        <dbReference type="Pfam" id="PF07291"/>
    </source>
</evidence>
<proteinExistence type="predicted"/>
<dbReference type="RefSeq" id="WP_098192421.1">
    <property type="nucleotide sequence ID" value="NZ_CP023777.1"/>
</dbReference>
<dbReference type="AlphaFoldDB" id="A0A291QQ22"/>
<evidence type="ECO:0000313" key="7">
    <source>
        <dbReference type="EMBL" id="ATL46031.1"/>
    </source>
</evidence>
<accession>A0A291QQ22</accession>
<dbReference type="KEGG" id="cbae:COR50_02005"/>
<evidence type="ECO:0000313" key="8">
    <source>
        <dbReference type="Proteomes" id="UP000220133"/>
    </source>
</evidence>
<comment type="subcellular location">
    <subcellularLocation>
        <location evidence="1">Membrane</location>
        <topology evidence="1">Multi-pass membrane protein</topology>
    </subcellularLocation>
</comment>
<reference evidence="7 8" key="1">
    <citation type="submission" date="2017-10" db="EMBL/GenBank/DDBJ databases">
        <title>Paenichitinophaga pekingensis gen. nov., sp. nov., isolated from activated sludge.</title>
        <authorList>
            <person name="Jin D."/>
            <person name="Kong X."/>
            <person name="Deng Y."/>
            <person name="Bai Z."/>
        </authorList>
    </citation>
    <scope>NUCLEOTIDE SEQUENCE [LARGE SCALE GENOMIC DNA]</scope>
    <source>
        <strain evidence="7 8">13</strain>
    </source>
</reference>
<organism evidence="7 8">
    <name type="scientific">Chitinophaga caeni</name>
    <dbReference type="NCBI Taxonomy" id="2029983"/>
    <lineage>
        <taxon>Bacteria</taxon>
        <taxon>Pseudomonadati</taxon>
        <taxon>Bacteroidota</taxon>
        <taxon>Chitinophagia</taxon>
        <taxon>Chitinophagales</taxon>
        <taxon>Chitinophagaceae</taxon>
        <taxon>Chitinophaga</taxon>
    </lineage>
</organism>
<keyword evidence="8" id="KW-1185">Reference proteome</keyword>
<sequence>MDTKSITLKRKINKKSIISRAIQEIITGLLIILWAYTGISKLMDHDETLFNMARSPFIDKYALFLSWLVPITELSLVVLLSINKFRLIGYYISLFLLTSFTIYIYAMLNYSYYLPCSCGGVLNKMTWQDHLYFNIGYTILTIIGILIISKTNK</sequence>
<protein>
    <recommendedName>
        <fullName evidence="6">Methylamine utilisation protein MauE domain-containing protein</fullName>
    </recommendedName>
</protein>
<feature type="transmembrane region" description="Helical" evidence="5">
    <location>
        <begin position="87"/>
        <end position="106"/>
    </location>
</feature>
<keyword evidence="2 5" id="KW-0812">Transmembrane</keyword>
<evidence type="ECO:0000256" key="3">
    <source>
        <dbReference type="ARBA" id="ARBA00022989"/>
    </source>
</evidence>
<evidence type="ECO:0000256" key="1">
    <source>
        <dbReference type="ARBA" id="ARBA00004141"/>
    </source>
</evidence>
<dbReference type="GO" id="GO:0016020">
    <property type="term" value="C:membrane"/>
    <property type="evidence" value="ECO:0007669"/>
    <property type="project" value="UniProtKB-SubCell"/>
</dbReference>
<dbReference type="InterPro" id="IPR009908">
    <property type="entry name" value="Methylamine_util_MauE"/>
</dbReference>
<evidence type="ECO:0000256" key="4">
    <source>
        <dbReference type="ARBA" id="ARBA00023136"/>
    </source>
</evidence>
<keyword evidence="3 5" id="KW-1133">Transmembrane helix</keyword>
<dbReference type="Pfam" id="PF07291">
    <property type="entry name" value="MauE"/>
    <property type="match status" value="1"/>
</dbReference>
<dbReference type="GO" id="GO:0030416">
    <property type="term" value="P:methylamine metabolic process"/>
    <property type="evidence" value="ECO:0007669"/>
    <property type="project" value="InterPro"/>
</dbReference>
<evidence type="ECO:0000256" key="2">
    <source>
        <dbReference type="ARBA" id="ARBA00022692"/>
    </source>
</evidence>
<feature type="transmembrane region" description="Helical" evidence="5">
    <location>
        <begin position="131"/>
        <end position="149"/>
    </location>
</feature>
<dbReference type="EMBL" id="CP023777">
    <property type="protein sequence ID" value="ATL46031.1"/>
    <property type="molecule type" value="Genomic_DNA"/>
</dbReference>
<feature type="domain" description="Methylamine utilisation protein MauE" evidence="6">
    <location>
        <begin position="21"/>
        <end position="146"/>
    </location>
</feature>
<feature type="transmembrane region" description="Helical" evidence="5">
    <location>
        <begin position="21"/>
        <end position="39"/>
    </location>
</feature>
<name>A0A291QQ22_9BACT</name>
<feature type="transmembrane region" description="Helical" evidence="5">
    <location>
        <begin position="61"/>
        <end position="80"/>
    </location>
</feature>